<sequence length="223" mass="25201">MEFLLETFFAIDKYCTKTIKKTDLIKYAEENGYEDSMPETWMTLFDPGNTGIITLESFCDKLGLSPESKRIKEWEQNAIQLRSVAPVAASAPVADKPPPDEIAPEPSAAMVSAASAVKDQLPPNIHVVFAQMPEPMKANIFQMARDLLQHESHDKPIDGEEVSKQLKNQLDEQYGRLWNVAIVAGSYWITHTHQDQRSFHFRMGDRTVIAWQNSPVRKVAQPS</sequence>
<dbReference type="InterPro" id="IPR001372">
    <property type="entry name" value="Dynein_light_chain_typ-1/2"/>
</dbReference>
<dbReference type="EMBL" id="UZAN01044215">
    <property type="protein sequence ID" value="VDP80275.1"/>
    <property type="molecule type" value="Genomic_DNA"/>
</dbReference>
<evidence type="ECO:0000313" key="1">
    <source>
        <dbReference type="EMBL" id="VDP80275.1"/>
    </source>
</evidence>
<organism evidence="3">
    <name type="scientific">Echinostoma caproni</name>
    <dbReference type="NCBI Taxonomy" id="27848"/>
    <lineage>
        <taxon>Eukaryota</taxon>
        <taxon>Metazoa</taxon>
        <taxon>Spiralia</taxon>
        <taxon>Lophotrochozoa</taxon>
        <taxon>Platyhelminthes</taxon>
        <taxon>Trematoda</taxon>
        <taxon>Digenea</taxon>
        <taxon>Plagiorchiida</taxon>
        <taxon>Echinostomata</taxon>
        <taxon>Echinostomatoidea</taxon>
        <taxon>Echinostomatidae</taxon>
        <taxon>Echinostoma</taxon>
    </lineage>
</organism>
<dbReference type="Gene3D" id="3.30.740.10">
    <property type="entry name" value="Protein Inhibitor Of Neuronal Nitric Oxide Synthase"/>
    <property type="match status" value="1"/>
</dbReference>
<protein>
    <submittedName>
        <fullName evidence="3">EF-hand domain-containing protein</fullName>
    </submittedName>
</protein>
<dbReference type="SUPFAM" id="SSF54648">
    <property type="entry name" value="DLC"/>
    <property type="match status" value="1"/>
</dbReference>
<dbReference type="Pfam" id="PF01221">
    <property type="entry name" value="Dynein_light"/>
    <property type="match status" value="1"/>
</dbReference>
<dbReference type="AlphaFoldDB" id="A0A183AJK7"/>
<dbReference type="OrthoDB" id="6240867at2759"/>
<dbReference type="SUPFAM" id="SSF47473">
    <property type="entry name" value="EF-hand"/>
    <property type="match status" value="1"/>
</dbReference>
<dbReference type="GO" id="GO:0030286">
    <property type="term" value="C:dynein complex"/>
    <property type="evidence" value="ECO:0007669"/>
    <property type="project" value="InterPro"/>
</dbReference>
<accession>A0A183AJK7</accession>
<proteinExistence type="predicted"/>
<reference evidence="1 2" key="2">
    <citation type="submission" date="2018-11" db="EMBL/GenBank/DDBJ databases">
        <authorList>
            <consortium name="Pathogen Informatics"/>
        </authorList>
    </citation>
    <scope>NUCLEOTIDE SEQUENCE [LARGE SCALE GENOMIC DNA]</scope>
    <source>
        <strain evidence="1 2">Egypt</strain>
    </source>
</reference>
<name>A0A183AJK7_9TREM</name>
<gene>
    <name evidence="1" type="ORF">ECPE_LOCUS7142</name>
</gene>
<dbReference type="InterPro" id="IPR011992">
    <property type="entry name" value="EF-hand-dom_pair"/>
</dbReference>
<reference evidence="3" key="1">
    <citation type="submission" date="2016-06" db="UniProtKB">
        <authorList>
            <consortium name="WormBaseParasite"/>
        </authorList>
    </citation>
    <scope>IDENTIFICATION</scope>
</reference>
<dbReference type="WBParaSite" id="ECPE_0000715701-mRNA-1">
    <property type="protein sequence ID" value="ECPE_0000715701-mRNA-1"/>
    <property type="gene ID" value="ECPE_0000715701"/>
</dbReference>
<dbReference type="SMART" id="SM01375">
    <property type="entry name" value="Dynein_light"/>
    <property type="match status" value="1"/>
</dbReference>
<evidence type="ECO:0000313" key="2">
    <source>
        <dbReference type="Proteomes" id="UP000272942"/>
    </source>
</evidence>
<dbReference type="CDD" id="cd21454">
    <property type="entry name" value="DLC-like_TAL"/>
    <property type="match status" value="1"/>
</dbReference>
<evidence type="ECO:0000313" key="3">
    <source>
        <dbReference type="WBParaSite" id="ECPE_0000715701-mRNA-1"/>
    </source>
</evidence>
<dbReference type="Proteomes" id="UP000272942">
    <property type="component" value="Unassembled WGS sequence"/>
</dbReference>
<dbReference type="InterPro" id="IPR037177">
    <property type="entry name" value="DLC_sf"/>
</dbReference>
<dbReference type="GO" id="GO:0007017">
    <property type="term" value="P:microtubule-based process"/>
    <property type="evidence" value="ECO:0007669"/>
    <property type="project" value="InterPro"/>
</dbReference>
<keyword evidence="2" id="KW-1185">Reference proteome</keyword>